<accession>X1E0B8</accession>
<organism evidence="1">
    <name type="scientific">marine sediment metagenome</name>
    <dbReference type="NCBI Taxonomy" id="412755"/>
    <lineage>
        <taxon>unclassified sequences</taxon>
        <taxon>metagenomes</taxon>
        <taxon>ecological metagenomes</taxon>
    </lineage>
</organism>
<proteinExistence type="predicted"/>
<feature type="non-terminal residue" evidence="1">
    <location>
        <position position="1"/>
    </location>
</feature>
<evidence type="ECO:0000313" key="1">
    <source>
        <dbReference type="EMBL" id="GAH10619.1"/>
    </source>
</evidence>
<name>X1E0B8_9ZZZZ</name>
<sequence>IAPAAAQADIVTFDLDNVWLLPDITRPWEPAQQMTGAFQWIYEEGDFENGSGQFIQLTTPWYNPGIENLNITVEPTSVEFSLMGNYHDLGLDLTMFLLDPFSSDQPAAIDLVRSQFEIQRGPIWQGHFVSGSIVPRGISNPSCDFSGDGNCDIDDIDALIMEIAAMTNDPP</sequence>
<dbReference type="AlphaFoldDB" id="X1E0B8"/>
<comment type="caution">
    <text evidence="1">The sequence shown here is derived from an EMBL/GenBank/DDBJ whole genome shotgun (WGS) entry which is preliminary data.</text>
</comment>
<gene>
    <name evidence="1" type="ORF">S01H4_61407</name>
</gene>
<protein>
    <submittedName>
        <fullName evidence="1">Uncharacterized protein</fullName>
    </submittedName>
</protein>
<feature type="non-terminal residue" evidence="1">
    <location>
        <position position="171"/>
    </location>
</feature>
<dbReference type="EMBL" id="BART01036403">
    <property type="protein sequence ID" value="GAH10619.1"/>
    <property type="molecule type" value="Genomic_DNA"/>
</dbReference>
<reference evidence="1" key="1">
    <citation type="journal article" date="2014" name="Front. Microbiol.">
        <title>High frequency of phylogenetically diverse reductive dehalogenase-homologous genes in deep subseafloor sedimentary metagenomes.</title>
        <authorList>
            <person name="Kawai M."/>
            <person name="Futagami T."/>
            <person name="Toyoda A."/>
            <person name="Takaki Y."/>
            <person name="Nishi S."/>
            <person name="Hori S."/>
            <person name="Arai W."/>
            <person name="Tsubouchi T."/>
            <person name="Morono Y."/>
            <person name="Uchiyama I."/>
            <person name="Ito T."/>
            <person name="Fujiyama A."/>
            <person name="Inagaki F."/>
            <person name="Takami H."/>
        </authorList>
    </citation>
    <scope>NUCLEOTIDE SEQUENCE</scope>
    <source>
        <strain evidence="1">Expedition CK06-06</strain>
    </source>
</reference>